<dbReference type="GO" id="GO:0005737">
    <property type="term" value="C:cytoplasm"/>
    <property type="evidence" value="ECO:0007669"/>
    <property type="project" value="TreeGrafter"/>
</dbReference>
<organism evidence="4 5">
    <name type="scientific">Phytophthora boehmeriae</name>
    <dbReference type="NCBI Taxonomy" id="109152"/>
    <lineage>
        <taxon>Eukaryota</taxon>
        <taxon>Sar</taxon>
        <taxon>Stramenopiles</taxon>
        <taxon>Oomycota</taxon>
        <taxon>Peronosporomycetes</taxon>
        <taxon>Peronosporales</taxon>
        <taxon>Peronosporaceae</taxon>
        <taxon>Phytophthora</taxon>
    </lineage>
</organism>
<dbReference type="EMBL" id="JAGDFL010000341">
    <property type="protein sequence ID" value="KAG7392223.1"/>
    <property type="molecule type" value="Genomic_DNA"/>
</dbReference>
<dbReference type="PROSITE" id="PS51450">
    <property type="entry name" value="LRR"/>
    <property type="match status" value="1"/>
</dbReference>
<accession>A0A8T1WJW9</accession>
<feature type="chain" id="PRO_5035895649" description="TKL protein kinase" evidence="3">
    <location>
        <begin position="17"/>
        <end position="333"/>
    </location>
</feature>
<comment type="caution">
    <text evidence="4">The sequence shown here is derived from an EMBL/GenBank/DDBJ whole genome shotgun (WGS) entry which is preliminary data.</text>
</comment>
<evidence type="ECO:0000313" key="5">
    <source>
        <dbReference type="Proteomes" id="UP000693981"/>
    </source>
</evidence>
<dbReference type="Proteomes" id="UP000693981">
    <property type="component" value="Unassembled WGS sequence"/>
</dbReference>
<dbReference type="PANTHER" id="PTHR48051:SF1">
    <property type="entry name" value="RAS SUPPRESSOR PROTEIN 1"/>
    <property type="match status" value="1"/>
</dbReference>
<evidence type="ECO:0000313" key="4">
    <source>
        <dbReference type="EMBL" id="KAG7392223.1"/>
    </source>
</evidence>
<dbReference type="PANTHER" id="PTHR48051">
    <property type="match status" value="1"/>
</dbReference>
<evidence type="ECO:0000256" key="2">
    <source>
        <dbReference type="ARBA" id="ARBA00022737"/>
    </source>
</evidence>
<evidence type="ECO:0008006" key="6">
    <source>
        <dbReference type="Google" id="ProtNLM"/>
    </source>
</evidence>
<evidence type="ECO:0000256" key="3">
    <source>
        <dbReference type="SAM" id="SignalP"/>
    </source>
</evidence>
<evidence type="ECO:0000256" key="1">
    <source>
        <dbReference type="ARBA" id="ARBA00022614"/>
    </source>
</evidence>
<reference evidence="4" key="1">
    <citation type="submission" date="2021-02" db="EMBL/GenBank/DDBJ databases">
        <authorList>
            <person name="Palmer J.M."/>
        </authorList>
    </citation>
    <scope>NUCLEOTIDE SEQUENCE</scope>
    <source>
        <strain evidence="4">SCRP23</strain>
    </source>
</reference>
<keyword evidence="3" id="KW-0732">Signal</keyword>
<keyword evidence="1" id="KW-0433">Leucine-rich repeat</keyword>
<feature type="signal peptide" evidence="3">
    <location>
        <begin position="1"/>
        <end position="16"/>
    </location>
</feature>
<dbReference type="Pfam" id="PF00560">
    <property type="entry name" value="LRR_1"/>
    <property type="match status" value="1"/>
</dbReference>
<dbReference type="OrthoDB" id="4062651at2759"/>
<dbReference type="InterPro" id="IPR050216">
    <property type="entry name" value="LRR_domain-containing"/>
</dbReference>
<dbReference type="AlphaFoldDB" id="A0A8T1WJW9"/>
<proteinExistence type="predicted"/>
<sequence length="333" mass="36134">MLSLLSFSLLWAAASAACSRDTTALTSDCSSQCFEGRPCIAFASDASCNATTFGTCVNGASGSSSADSCAFECFTNGPNDFAAEGSVDFTEYVFFIPYGTQESKWEANWTSSQASTVDSQLQSEEDETKDYPSESNLVFEDIEPLEFLSTTTSVMFVGGTSVWGVRGKVSQVKLSPAFLSSNTQLTKISMVNLGFDVDPPQSTFPTKNVESFRMSNCLLSTYPADLEFMTTIVHVDFSLNYFKDYPVKFSHATMQTLNLSTNALTACSGDFPNMVNLDLSGNTLEEVPSNIFDMPNLKSLNLSGNSFSDVSLTPDQLIGVGYNWRSICLHQHG</sequence>
<name>A0A8T1WJW9_9STRA</name>
<gene>
    <name evidence="4" type="ORF">PHYBOEH_006444</name>
</gene>
<keyword evidence="5" id="KW-1185">Reference proteome</keyword>
<keyword evidence="2" id="KW-0677">Repeat</keyword>
<dbReference type="InterPro" id="IPR001611">
    <property type="entry name" value="Leu-rich_rpt"/>
</dbReference>
<protein>
    <recommendedName>
        <fullName evidence="6">TKL protein kinase</fullName>
    </recommendedName>
</protein>